<keyword evidence="2" id="KW-0813">Transport</keyword>
<feature type="region of interest" description="Disordered" evidence="6">
    <location>
        <begin position="1"/>
        <end position="41"/>
    </location>
</feature>
<evidence type="ECO:0000256" key="1">
    <source>
        <dbReference type="ARBA" id="ARBA00004141"/>
    </source>
</evidence>
<organism evidence="9 10">
    <name type="scientific">Bimuria novae-zelandiae CBS 107.79</name>
    <dbReference type="NCBI Taxonomy" id="1447943"/>
    <lineage>
        <taxon>Eukaryota</taxon>
        <taxon>Fungi</taxon>
        <taxon>Dikarya</taxon>
        <taxon>Ascomycota</taxon>
        <taxon>Pezizomycotina</taxon>
        <taxon>Dothideomycetes</taxon>
        <taxon>Pleosporomycetidae</taxon>
        <taxon>Pleosporales</taxon>
        <taxon>Massarineae</taxon>
        <taxon>Didymosphaeriaceae</taxon>
        <taxon>Bimuria</taxon>
    </lineage>
</organism>
<comment type="subcellular location">
    <subcellularLocation>
        <location evidence="1">Membrane</location>
        <topology evidence="1">Multi-pass membrane protein</topology>
    </subcellularLocation>
</comment>
<feature type="transmembrane region" description="Helical" evidence="7">
    <location>
        <begin position="320"/>
        <end position="341"/>
    </location>
</feature>
<dbReference type="SUPFAM" id="SSF103473">
    <property type="entry name" value="MFS general substrate transporter"/>
    <property type="match status" value="1"/>
</dbReference>
<feature type="transmembrane region" description="Helical" evidence="7">
    <location>
        <begin position="207"/>
        <end position="227"/>
    </location>
</feature>
<keyword evidence="10" id="KW-1185">Reference proteome</keyword>
<dbReference type="PROSITE" id="PS50850">
    <property type="entry name" value="MFS"/>
    <property type="match status" value="1"/>
</dbReference>
<evidence type="ECO:0000256" key="2">
    <source>
        <dbReference type="ARBA" id="ARBA00022448"/>
    </source>
</evidence>
<name>A0A6A5VG32_9PLEO</name>
<feature type="transmembrane region" description="Helical" evidence="7">
    <location>
        <begin position="174"/>
        <end position="195"/>
    </location>
</feature>
<dbReference type="InterPro" id="IPR011701">
    <property type="entry name" value="MFS"/>
</dbReference>
<dbReference type="Gene3D" id="1.20.1250.20">
    <property type="entry name" value="MFS general substrate transporter like domains"/>
    <property type="match status" value="1"/>
</dbReference>
<reference evidence="9" key="1">
    <citation type="journal article" date="2020" name="Stud. Mycol.">
        <title>101 Dothideomycetes genomes: a test case for predicting lifestyles and emergence of pathogens.</title>
        <authorList>
            <person name="Haridas S."/>
            <person name="Albert R."/>
            <person name="Binder M."/>
            <person name="Bloem J."/>
            <person name="Labutti K."/>
            <person name="Salamov A."/>
            <person name="Andreopoulos B."/>
            <person name="Baker S."/>
            <person name="Barry K."/>
            <person name="Bills G."/>
            <person name="Bluhm B."/>
            <person name="Cannon C."/>
            <person name="Castanera R."/>
            <person name="Culley D."/>
            <person name="Daum C."/>
            <person name="Ezra D."/>
            <person name="Gonzalez J."/>
            <person name="Henrissat B."/>
            <person name="Kuo A."/>
            <person name="Liang C."/>
            <person name="Lipzen A."/>
            <person name="Lutzoni F."/>
            <person name="Magnuson J."/>
            <person name="Mondo S."/>
            <person name="Nolan M."/>
            <person name="Ohm R."/>
            <person name="Pangilinan J."/>
            <person name="Park H.-J."/>
            <person name="Ramirez L."/>
            <person name="Alfaro M."/>
            <person name="Sun H."/>
            <person name="Tritt A."/>
            <person name="Yoshinaga Y."/>
            <person name="Zwiers L.-H."/>
            <person name="Turgeon B."/>
            <person name="Goodwin S."/>
            <person name="Spatafora J."/>
            <person name="Crous P."/>
            <person name="Grigoriev I."/>
        </authorList>
    </citation>
    <scope>NUCLEOTIDE SEQUENCE</scope>
    <source>
        <strain evidence="9">CBS 107.79</strain>
    </source>
</reference>
<evidence type="ECO:0000313" key="9">
    <source>
        <dbReference type="EMBL" id="KAF1974842.1"/>
    </source>
</evidence>
<keyword evidence="4 7" id="KW-1133">Transmembrane helix</keyword>
<feature type="domain" description="Major facilitator superfamily (MFS) profile" evidence="8">
    <location>
        <begin position="52"/>
        <end position="559"/>
    </location>
</feature>
<feature type="transmembrane region" description="Helical" evidence="7">
    <location>
        <begin position="117"/>
        <end position="136"/>
    </location>
</feature>
<feature type="transmembrane region" description="Helical" evidence="7">
    <location>
        <begin position="447"/>
        <end position="467"/>
    </location>
</feature>
<accession>A0A6A5VG32</accession>
<dbReference type="AlphaFoldDB" id="A0A6A5VG32"/>
<gene>
    <name evidence="9" type="ORF">BU23DRAFT_91693</name>
</gene>
<dbReference type="Gene3D" id="1.20.1720.10">
    <property type="entry name" value="Multidrug resistance protein D"/>
    <property type="match status" value="1"/>
</dbReference>
<dbReference type="GO" id="GO:0005886">
    <property type="term" value="C:plasma membrane"/>
    <property type="evidence" value="ECO:0007669"/>
    <property type="project" value="TreeGrafter"/>
</dbReference>
<feature type="transmembrane region" description="Helical" evidence="7">
    <location>
        <begin position="248"/>
        <end position="267"/>
    </location>
</feature>
<evidence type="ECO:0000256" key="7">
    <source>
        <dbReference type="SAM" id="Phobius"/>
    </source>
</evidence>
<dbReference type="CDD" id="cd17502">
    <property type="entry name" value="MFS_Azr1_MDR_like"/>
    <property type="match status" value="1"/>
</dbReference>
<dbReference type="Pfam" id="PF07690">
    <property type="entry name" value="MFS_1"/>
    <property type="match status" value="1"/>
</dbReference>
<dbReference type="OrthoDB" id="10021397at2759"/>
<feature type="transmembrane region" description="Helical" evidence="7">
    <location>
        <begin position="519"/>
        <end position="539"/>
    </location>
</feature>
<evidence type="ECO:0000256" key="3">
    <source>
        <dbReference type="ARBA" id="ARBA00022692"/>
    </source>
</evidence>
<dbReference type="InterPro" id="IPR036259">
    <property type="entry name" value="MFS_trans_sf"/>
</dbReference>
<sequence>MASEKASPPGSERGPLADTEKSDHEASLEQPIENEKPSGDEGFPSSWRLVSIVIALVLGMFLASLDMTILGTAIPRITDQFHSLDDVGWYGSAFFLAMAAFQATWGKVYKFFNLKYVFLASIFWFEVGSLICAVAPNSVALIVGRAITGVGAAGIMAGSYSIVAFAVPPHQRPAFGGIMGATFGISSVIGPLLGGAFTDGPSWRWCFYINLPIGGLSAGIIIFFFVTPKSSKYKGSLTLTEKALHMDLPGAFFILASITSFLLALQWGGTAKSWGDSEVIGTIIGFVLLLIVFLGVEYWQGERALLAPNLLKQRHIWAGSAYTFFLGAGFFILLYYIPIYFQAVLATSAEQSGIRNLALIIAQMLAVIVGGILISALGQFAIYMVVGSALATVAAGLIYTLEVDSSSGEWIGYQVFIGLTVGLGFQVPVMASQALAKEEDIPTTTALIMFFQTMGGALGVSAAQTAFSNKLIASLVKKVPEVNPVQVLAVGATDIRKVFPPELLPGIVESYMDGLKVTFIFIIALWGVATIVSVAMPWINIKEALKRESQPRPQGDAAV</sequence>
<feature type="compositionally biased region" description="Basic and acidic residues" evidence="6">
    <location>
        <begin position="18"/>
        <end position="39"/>
    </location>
</feature>
<evidence type="ECO:0000256" key="5">
    <source>
        <dbReference type="ARBA" id="ARBA00023136"/>
    </source>
</evidence>
<feature type="transmembrane region" description="Helical" evidence="7">
    <location>
        <begin position="87"/>
        <end position="105"/>
    </location>
</feature>
<dbReference type="EMBL" id="ML976673">
    <property type="protein sequence ID" value="KAF1974842.1"/>
    <property type="molecule type" value="Genomic_DNA"/>
</dbReference>
<proteinExistence type="predicted"/>
<dbReference type="FunFam" id="1.20.1250.20:FF:000196">
    <property type="entry name" value="MFS toxin efflux pump (AflT)"/>
    <property type="match status" value="1"/>
</dbReference>
<dbReference type="PANTHER" id="PTHR23501:SF177">
    <property type="entry name" value="MAJOR FACILITATOR SUPERFAMILY (MFS) PROFILE DOMAIN-CONTAINING PROTEIN-RELATED"/>
    <property type="match status" value="1"/>
</dbReference>
<feature type="transmembrane region" description="Helical" evidence="7">
    <location>
        <begin position="411"/>
        <end position="435"/>
    </location>
</feature>
<feature type="transmembrane region" description="Helical" evidence="7">
    <location>
        <begin position="142"/>
        <end position="167"/>
    </location>
</feature>
<evidence type="ECO:0000313" key="10">
    <source>
        <dbReference type="Proteomes" id="UP000800036"/>
    </source>
</evidence>
<dbReference type="FunFam" id="1.20.1720.10:FF:000012">
    <property type="entry name" value="MFS toxin efflux pump (AflT)"/>
    <property type="match status" value="1"/>
</dbReference>
<dbReference type="Proteomes" id="UP000800036">
    <property type="component" value="Unassembled WGS sequence"/>
</dbReference>
<keyword evidence="5 7" id="KW-0472">Membrane</keyword>
<evidence type="ECO:0000256" key="6">
    <source>
        <dbReference type="SAM" id="MobiDB-lite"/>
    </source>
</evidence>
<dbReference type="PANTHER" id="PTHR23501">
    <property type="entry name" value="MAJOR FACILITATOR SUPERFAMILY"/>
    <property type="match status" value="1"/>
</dbReference>
<evidence type="ECO:0000259" key="8">
    <source>
        <dbReference type="PROSITE" id="PS50850"/>
    </source>
</evidence>
<dbReference type="InterPro" id="IPR020846">
    <property type="entry name" value="MFS_dom"/>
</dbReference>
<evidence type="ECO:0000256" key="4">
    <source>
        <dbReference type="ARBA" id="ARBA00022989"/>
    </source>
</evidence>
<feature type="transmembrane region" description="Helical" evidence="7">
    <location>
        <begin position="380"/>
        <end position="399"/>
    </location>
</feature>
<feature type="transmembrane region" description="Helical" evidence="7">
    <location>
        <begin position="353"/>
        <end position="373"/>
    </location>
</feature>
<protein>
    <submittedName>
        <fullName evidence="9">Putative MFS transporter</fullName>
    </submittedName>
</protein>
<dbReference type="GO" id="GO:0022857">
    <property type="term" value="F:transmembrane transporter activity"/>
    <property type="evidence" value="ECO:0007669"/>
    <property type="project" value="InterPro"/>
</dbReference>
<feature type="transmembrane region" description="Helical" evidence="7">
    <location>
        <begin position="279"/>
        <end position="299"/>
    </location>
</feature>
<feature type="transmembrane region" description="Helical" evidence="7">
    <location>
        <begin position="49"/>
        <end position="75"/>
    </location>
</feature>
<keyword evidence="3 7" id="KW-0812">Transmembrane</keyword>